<dbReference type="EMBL" id="MZ504971">
    <property type="protein sequence ID" value="QYK19301.1"/>
    <property type="molecule type" value="Genomic_DNA"/>
</dbReference>
<comment type="subunit">
    <text evidence="3">F-type ATPases have 2 components, CF(1) - the catalytic core - and CF(0) - the membrane proton channel.</text>
</comment>
<evidence type="ECO:0000256" key="9">
    <source>
        <dbReference type="ARBA" id="ARBA00023065"/>
    </source>
</evidence>
<gene>
    <name evidence="14" type="primary">ATP8</name>
</gene>
<dbReference type="GO" id="GO:0045259">
    <property type="term" value="C:proton-transporting ATP synthase complex"/>
    <property type="evidence" value="ECO:0007669"/>
    <property type="project" value="UniProtKB-KW"/>
</dbReference>
<evidence type="ECO:0000256" key="6">
    <source>
        <dbReference type="ARBA" id="ARBA00022692"/>
    </source>
</evidence>
<protein>
    <recommendedName>
        <fullName evidence="12">ATP synthase complex subunit 8</fullName>
    </recommendedName>
</protein>
<name>A0A8F9RS58_9ODON</name>
<proteinExistence type="inferred from homology"/>
<accession>A0A8F9RS58</accession>
<evidence type="ECO:0000313" key="14">
    <source>
        <dbReference type="EMBL" id="QYK19301.1"/>
    </source>
</evidence>
<organism evidence="14">
    <name type="scientific">Macromia amphigena</name>
    <dbReference type="NCBI Taxonomy" id="126165"/>
    <lineage>
        <taxon>Eukaryota</taxon>
        <taxon>Metazoa</taxon>
        <taxon>Ecdysozoa</taxon>
        <taxon>Arthropoda</taxon>
        <taxon>Hexapoda</taxon>
        <taxon>Insecta</taxon>
        <taxon>Pterygota</taxon>
        <taxon>Palaeoptera</taxon>
        <taxon>Odonata</taxon>
        <taxon>Epiprocta</taxon>
        <taxon>Anisoptera</taxon>
        <taxon>Libelluloidea</taxon>
        <taxon>Macromiidae</taxon>
        <taxon>Macromia</taxon>
    </lineage>
</organism>
<comment type="similarity">
    <text evidence="2 12">Belongs to the ATPase protein 8 family.</text>
</comment>
<dbReference type="InterPro" id="IPR001421">
    <property type="entry name" value="ATP8_metazoa"/>
</dbReference>
<evidence type="ECO:0000256" key="13">
    <source>
        <dbReference type="SAM" id="Phobius"/>
    </source>
</evidence>
<evidence type="ECO:0000256" key="2">
    <source>
        <dbReference type="ARBA" id="ARBA00008892"/>
    </source>
</evidence>
<dbReference type="GO" id="GO:0015078">
    <property type="term" value="F:proton transmembrane transporter activity"/>
    <property type="evidence" value="ECO:0007669"/>
    <property type="project" value="InterPro"/>
</dbReference>
<keyword evidence="11 13" id="KW-0472">Membrane</keyword>
<comment type="subcellular location">
    <subcellularLocation>
        <location evidence="1 12">Mitochondrion membrane</location>
        <topology evidence="1 12">Single-pass membrane protein</topology>
    </subcellularLocation>
</comment>
<dbReference type="Pfam" id="PF00895">
    <property type="entry name" value="ATP-synt_8"/>
    <property type="match status" value="1"/>
</dbReference>
<evidence type="ECO:0000256" key="12">
    <source>
        <dbReference type="RuleBase" id="RU003661"/>
    </source>
</evidence>
<geneLocation type="mitochondrion" evidence="14"/>
<sequence length="53" mass="6267">MPQMAPMSWSLLFIFFTSILLIIATLNFFLYMPKTSEKSLESSMMPTSKNWKW</sequence>
<dbReference type="GO" id="GO:0015986">
    <property type="term" value="P:proton motive force-driven ATP synthesis"/>
    <property type="evidence" value="ECO:0007669"/>
    <property type="project" value="InterPro"/>
</dbReference>
<keyword evidence="4 12" id="KW-0813">Transport</keyword>
<evidence type="ECO:0000256" key="3">
    <source>
        <dbReference type="ARBA" id="ARBA00011291"/>
    </source>
</evidence>
<evidence type="ECO:0000256" key="10">
    <source>
        <dbReference type="ARBA" id="ARBA00023128"/>
    </source>
</evidence>
<reference evidence="14" key="1">
    <citation type="submission" date="2021-07" db="EMBL/GenBank/DDBJ databases">
        <authorList>
            <person name="An C.H."/>
            <person name="Jang J.E."/>
            <person name="Choi J.K."/>
            <person name="Lee H.G."/>
        </authorList>
    </citation>
    <scope>NUCLEOTIDE SEQUENCE</scope>
</reference>
<keyword evidence="7 12" id="KW-0375">Hydrogen ion transport</keyword>
<keyword evidence="5 12" id="KW-0138">CF(0)</keyword>
<evidence type="ECO:0000256" key="5">
    <source>
        <dbReference type="ARBA" id="ARBA00022547"/>
    </source>
</evidence>
<evidence type="ECO:0000256" key="7">
    <source>
        <dbReference type="ARBA" id="ARBA00022781"/>
    </source>
</evidence>
<keyword evidence="8 13" id="KW-1133">Transmembrane helix</keyword>
<keyword evidence="9 12" id="KW-0406">Ion transport</keyword>
<feature type="transmembrane region" description="Helical" evidence="13">
    <location>
        <begin position="12"/>
        <end position="32"/>
    </location>
</feature>
<evidence type="ECO:0000256" key="8">
    <source>
        <dbReference type="ARBA" id="ARBA00022989"/>
    </source>
</evidence>
<keyword evidence="6 12" id="KW-0812">Transmembrane</keyword>
<dbReference type="AlphaFoldDB" id="A0A8F9RS58"/>
<evidence type="ECO:0000256" key="4">
    <source>
        <dbReference type="ARBA" id="ARBA00022448"/>
    </source>
</evidence>
<keyword evidence="10 12" id="KW-0496">Mitochondrion</keyword>
<evidence type="ECO:0000256" key="1">
    <source>
        <dbReference type="ARBA" id="ARBA00004304"/>
    </source>
</evidence>
<dbReference type="GO" id="GO:0031966">
    <property type="term" value="C:mitochondrial membrane"/>
    <property type="evidence" value="ECO:0007669"/>
    <property type="project" value="UniProtKB-SubCell"/>
</dbReference>
<evidence type="ECO:0000256" key="11">
    <source>
        <dbReference type="ARBA" id="ARBA00023136"/>
    </source>
</evidence>